<evidence type="ECO:0000256" key="3">
    <source>
        <dbReference type="ARBA" id="ARBA00022475"/>
    </source>
</evidence>
<feature type="transmembrane region" description="Helical" evidence="8">
    <location>
        <begin position="264"/>
        <end position="280"/>
    </location>
</feature>
<dbReference type="EMBL" id="CYPU01000013">
    <property type="protein sequence ID" value="CUH46599.1"/>
    <property type="molecule type" value="Genomic_DNA"/>
</dbReference>
<feature type="transmembrane region" description="Helical" evidence="8">
    <location>
        <begin position="59"/>
        <end position="82"/>
    </location>
</feature>
<feature type="transmembrane region" description="Helical" evidence="8">
    <location>
        <begin position="313"/>
        <end position="332"/>
    </location>
</feature>
<dbReference type="Proteomes" id="UP000050783">
    <property type="component" value="Unassembled WGS sequence"/>
</dbReference>
<dbReference type="Pfam" id="PF02653">
    <property type="entry name" value="BPD_transp_2"/>
    <property type="match status" value="1"/>
</dbReference>
<keyword evidence="2" id="KW-0813">Transport</keyword>
<proteinExistence type="predicted"/>
<evidence type="ECO:0000256" key="1">
    <source>
        <dbReference type="ARBA" id="ARBA00004651"/>
    </source>
</evidence>
<sequence length="335" mass="35203">MSMVSEERNPVQLGRYLRDNPVVPLIALLFFLIAVLEFMKPGMIIPLRGGRDGLVSIFWVGNLIKFAIPLAMLAACQVLTMLTAGIDLSAGVVATVSAFVCATLSPLIGIQLAMLIALGAGGMVGLVNGVGSGVVRVHPLIMTLGTGLIATGCLQVYQRFVISTGTEIPQMLVWLGTGRTLGLPNGLFLFVPFALVILWIMRFSGFGRLLFALGSNENAASLSGVRSWQVLVALYTLSGLIAALAGLLYLGMIRAPSLSLANPLLLPSVAAAVIGGTSIFGGRGSFAGAIVGALILRVIDTMLTLLQMPQGARILIFGLIILTVTGIYERIIRQG</sequence>
<keyword evidence="6 8" id="KW-1133">Transmembrane helix</keyword>
<dbReference type="AlphaFoldDB" id="A0A0P1ET10"/>
<evidence type="ECO:0000313" key="9">
    <source>
        <dbReference type="EMBL" id="CUH46599.1"/>
    </source>
</evidence>
<evidence type="ECO:0000256" key="6">
    <source>
        <dbReference type="ARBA" id="ARBA00022989"/>
    </source>
</evidence>
<feature type="transmembrane region" description="Helical" evidence="8">
    <location>
        <begin position="20"/>
        <end position="39"/>
    </location>
</feature>
<keyword evidence="7 8" id="KW-0472">Membrane</keyword>
<name>A0A0P1ET10_9RHOB</name>
<reference evidence="9 10" key="1">
    <citation type="submission" date="2015-09" db="EMBL/GenBank/DDBJ databases">
        <authorList>
            <consortium name="Swine Surveillance"/>
        </authorList>
    </citation>
    <scope>NUCLEOTIDE SEQUENCE [LARGE SCALE GENOMIC DNA]</scope>
    <source>
        <strain evidence="9 10">CECT 4292</strain>
    </source>
</reference>
<dbReference type="InterPro" id="IPR001851">
    <property type="entry name" value="ABC_transp_permease"/>
</dbReference>
<feature type="transmembrane region" description="Helical" evidence="8">
    <location>
        <begin position="181"/>
        <end position="201"/>
    </location>
</feature>
<accession>A0A0P1ET10</accession>
<feature type="transmembrane region" description="Helical" evidence="8">
    <location>
        <begin position="88"/>
        <end position="108"/>
    </location>
</feature>
<gene>
    <name evidence="9" type="primary">rbsC_3</name>
    <name evidence="9" type="ORF">RUA4292_00765</name>
</gene>
<feature type="transmembrane region" description="Helical" evidence="8">
    <location>
        <begin position="286"/>
        <end position="306"/>
    </location>
</feature>
<dbReference type="CDD" id="cd06579">
    <property type="entry name" value="TM_PBP1_transp_AraH_like"/>
    <property type="match status" value="1"/>
</dbReference>
<comment type="subcellular location">
    <subcellularLocation>
        <location evidence="1">Cell membrane</location>
        <topology evidence="1">Multi-pass membrane protein</topology>
    </subcellularLocation>
</comment>
<feature type="transmembrane region" description="Helical" evidence="8">
    <location>
        <begin position="232"/>
        <end position="252"/>
    </location>
</feature>
<evidence type="ECO:0000313" key="10">
    <source>
        <dbReference type="Proteomes" id="UP000050783"/>
    </source>
</evidence>
<evidence type="ECO:0000256" key="2">
    <source>
        <dbReference type="ARBA" id="ARBA00022448"/>
    </source>
</evidence>
<dbReference type="GeneID" id="55492045"/>
<dbReference type="PANTHER" id="PTHR32196">
    <property type="entry name" value="ABC TRANSPORTER PERMEASE PROTEIN YPHD-RELATED-RELATED"/>
    <property type="match status" value="1"/>
</dbReference>
<dbReference type="OrthoDB" id="5422926at2"/>
<organism evidence="9 10">
    <name type="scientific">Ruegeria atlantica</name>
    <dbReference type="NCBI Taxonomy" id="81569"/>
    <lineage>
        <taxon>Bacteria</taxon>
        <taxon>Pseudomonadati</taxon>
        <taxon>Pseudomonadota</taxon>
        <taxon>Alphaproteobacteria</taxon>
        <taxon>Rhodobacterales</taxon>
        <taxon>Roseobacteraceae</taxon>
        <taxon>Ruegeria</taxon>
    </lineage>
</organism>
<keyword evidence="4" id="KW-0997">Cell inner membrane</keyword>
<evidence type="ECO:0000256" key="8">
    <source>
        <dbReference type="SAM" id="Phobius"/>
    </source>
</evidence>
<dbReference type="PANTHER" id="PTHR32196:SF21">
    <property type="entry name" value="ABC TRANSPORTER PERMEASE PROTEIN YPHD-RELATED"/>
    <property type="match status" value="1"/>
</dbReference>
<feature type="transmembrane region" description="Helical" evidence="8">
    <location>
        <begin position="115"/>
        <end position="134"/>
    </location>
</feature>
<evidence type="ECO:0000256" key="7">
    <source>
        <dbReference type="ARBA" id="ARBA00023136"/>
    </source>
</evidence>
<protein>
    <submittedName>
        <fullName evidence="9">Ribose transport system permease protein RbsC</fullName>
    </submittedName>
</protein>
<dbReference type="GO" id="GO:0005886">
    <property type="term" value="C:plasma membrane"/>
    <property type="evidence" value="ECO:0007669"/>
    <property type="project" value="UniProtKB-SubCell"/>
</dbReference>
<evidence type="ECO:0000256" key="5">
    <source>
        <dbReference type="ARBA" id="ARBA00022692"/>
    </source>
</evidence>
<keyword evidence="5 8" id="KW-0812">Transmembrane</keyword>
<evidence type="ECO:0000256" key="4">
    <source>
        <dbReference type="ARBA" id="ARBA00022519"/>
    </source>
</evidence>
<dbReference type="GO" id="GO:0022857">
    <property type="term" value="F:transmembrane transporter activity"/>
    <property type="evidence" value="ECO:0007669"/>
    <property type="project" value="InterPro"/>
</dbReference>
<dbReference type="RefSeq" id="WP_058276382.1">
    <property type="nucleotide sequence ID" value="NZ_CYPU01000013.1"/>
</dbReference>
<keyword evidence="3" id="KW-1003">Cell membrane</keyword>